<dbReference type="SUPFAM" id="SSF53927">
    <property type="entry name" value="Cytidine deaminase-like"/>
    <property type="match status" value="1"/>
</dbReference>
<dbReference type="RefSeq" id="WP_117202057.1">
    <property type="nucleotide sequence ID" value="NZ_JBHTBK010000017.1"/>
</dbReference>
<dbReference type="Gene3D" id="3.40.50.300">
    <property type="entry name" value="P-loop containing nucleotide triphosphate hydrolases"/>
    <property type="match status" value="1"/>
</dbReference>
<dbReference type="InterPro" id="IPR002125">
    <property type="entry name" value="CMP_dCMP_dom"/>
</dbReference>
<dbReference type="GO" id="GO:0004132">
    <property type="term" value="F:dCMP deaminase activity"/>
    <property type="evidence" value="ECO:0007669"/>
    <property type="project" value="TreeGrafter"/>
</dbReference>
<keyword evidence="4" id="KW-1185">Reference proteome</keyword>
<dbReference type="PANTHER" id="PTHR11086:SF18">
    <property type="entry name" value="DEOXYCYTIDYLATE DEAMINASE"/>
    <property type="match status" value="1"/>
</dbReference>
<dbReference type="PROSITE" id="PS51747">
    <property type="entry name" value="CYT_DCMP_DEAMINASES_2"/>
    <property type="match status" value="1"/>
</dbReference>
<name>A0A372DPW1_9GAMM</name>
<organism evidence="3 4">
    <name type="scientific">Cognatiluteimonas weifangensis</name>
    <dbReference type="NCBI Taxonomy" id="2303539"/>
    <lineage>
        <taxon>Bacteria</taxon>
        <taxon>Pseudomonadati</taxon>
        <taxon>Pseudomonadota</taxon>
        <taxon>Gammaproteobacteria</taxon>
        <taxon>Lysobacterales</taxon>
        <taxon>Lysobacteraceae</taxon>
        <taxon>Cognatiluteimonas</taxon>
    </lineage>
</organism>
<dbReference type="EMBL" id="QVPD01000003">
    <property type="protein sequence ID" value="RFP61628.1"/>
    <property type="molecule type" value="Genomic_DNA"/>
</dbReference>
<dbReference type="OrthoDB" id="9788517at2"/>
<sequence>MGRDLTLGIEEVYAERLDFLVVALTGRTGSGCSTTAEAMTRSISDLPVSTDGLAGAELRKFNICHNFLRAQWVPFKAISVSTVIFSFLILEEWGQIEDFFKKQKLEASIAAIKSEYQLLHAEPTFPAFEQLSVKHDRAGSVLAWQFYEKPLKDSADRIRAALGNKYAPLFQTLGDNIRLSGSAISSVVNPSKVFALITRVKRIVKAAGLWDRANGTKSTRVVIDAVRNPLELVYLRDQFAAFFAIAVTSDDEDRKARLANLSIPKRDVDALDVREYSKKSLGNYGNFVSQNLQECIQKADLFFRNPGKPDAFARTRLILYRQIVRYVALMLRPGLVTPTPDERCMQLAFVAKLNSGCISRQVGAAVSDAHSSIKAVGWNDVPKGQVPCLLRDVGTLLNSHDALAFSEYETTNVEFRRHLSKKFEHAGPLKTALGLPCPFCFKDAYNTVTDKENQVHTRSLHAEENAFLQLAKYGNSGIEGGFLYTTASPCELCSKKAFQLGIREIVYVDPYPGISTTHVLKSGPEENRPILRLFSGAVGNAYHRLYEPMLPIKDEYMARLADDPAPTLL</sequence>
<dbReference type="AlphaFoldDB" id="A0A372DPW1"/>
<feature type="domain" description="CMP/dCMP-type deaminase" evidence="2">
    <location>
        <begin position="339"/>
        <end position="525"/>
    </location>
</feature>
<dbReference type="PANTHER" id="PTHR11086">
    <property type="entry name" value="DEOXYCYTIDYLATE DEAMINASE-RELATED"/>
    <property type="match status" value="1"/>
</dbReference>
<evidence type="ECO:0000259" key="2">
    <source>
        <dbReference type="PROSITE" id="PS51747"/>
    </source>
</evidence>
<dbReference type="InterPro" id="IPR016193">
    <property type="entry name" value="Cytidine_deaminase-like"/>
</dbReference>
<evidence type="ECO:0000313" key="3">
    <source>
        <dbReference type="EMBL" id="RFP61628.1"/>
    </source>
</evidence>
<dbReference type="Pfam" id="PF00383">
    <property type="entry name" value="dCMP_cyt_deam_1"/>
    <property type="match status" value="1"/>
</dbReference>
<evidence type="ECO:0000313" key="4">
    <source>
        <dbReference type="Proteomes" id="UP000262917"/>
    </source>
</evidence>
<dbReference type="InterPro" id="IPR015517">
    <property type="entry name" value="dCMP_deaminase-rel"/>
</dbReference>
<protein>
    <submittedName>
        <fullName evidence="3">Deoxycytidylate deaminase</fullName>
    </submittedName>
</protein>
<dbReference type="Proteomes" id="UP000262917">
    <property type="component" value="Unassembled WGS sequence"/>
</dbReference>
<gene>
    <name evidence="3" type="ORF">D0Y53_03840</name>
</gene>
<dbReference type="InterPro" id="IPR027417">
    <property type="entry name" value="P-loop_NTPase"/>
</dbReference>
<dbReference type="GO" id="GO:0005737">
    <property type="term" value="C:cytoplasm"/>
    <property type="evidence" value="ECO:0007669"/>
    <property type="project" value="TreeGrafter"/>
</dbReference>
<proteinExistence type="predicted"/>
<comment type="caution">
    <text evidence="3">The sequence shown here is derived from an EMBL/GenBank/DDBJ whole genome shotgun (WGS) entry which is preliminary data.</text>
</comment>
<evidence type="ECO:0000256" key="1">
    <source>
        <dbReference type="ARBA" id="ARBA00022801"/>
    </source>
</evidence>
<dbReference type="Gene3D" id="3.40.140.10">
    <property type="entry name" value="Cytidine Deaminase, domain 2"/>
    <property type="match status" value="1"/>
</dbReference>
<reference evidence="3 4" key="1">
    <citation type="submission" date="2018-08" db="EMBL/GenBank/DDBJ databases">
        <title>Lysobacter weifangensis sp. nov., a new member of the family 'Xanthomonadaceae', isolated from soil in a farmland.</title>
        <authorList>
            <person name="Zhao H."/>
        </authorList>
    </citation>
    <scope>NUCLEOTIDE SEQUENCE [LARGE SCALE GENOMIC DNA]</scope>
    <source>
        <strain evidence="3 4">WF-2</strain>
    </source>
</reference>
<accession>A0A372DPW1</accession>
<keyword evidence="1" id="KW-0378">Hydrolase</keyword>